<dbReference type="InterPro" id="IPR000719">
    <property type="entry name" value="Prot_kinase_dom"/>
</dbReference>
<accession>A0A067C6N5</accession>
<dbReference type="RefSeq" id="XP_012202885.1">
    <property type="nucleotide sequence ID" value="XM_012347495.1"/>
</dbReference>
<evidence type="ECO:0000259" key="2">
    <source>
        <dbReference type="PROSITE" id="PS50011"/>
    </source>
</evidence>
<dbReference type="VEuPathDB" id="FungiDB:SPRG_08252"/>
<keyword evidence="4" id="KW-1185">Reference proteome</keyword>
<gene>
    <name evidence="3" type="ORF">SPRG_08252</name>
</gene>
<dbReference type="EMBL" id="KK583224">
    <property type="protein sequence ID" value="KDO26449.1"/>
    <property type="molecule type" value="Genomic_DNA"/>
</dbReference>
<dbReference type="GO" id="GO:0005524">
    <property type="term" value="F:ATP binding"/>
    <property type="evidence" value="ECO:0007669"/>
    <property type="project" value="InterPro"/>
</dbReference>
<keyword evidence="3" id="KW-0418">Kinase</keyword>
<feature type="region of interest" description="Disordered" evidence="1">
    <location>
        <begin position="1"/>
        <end position="25"/>
    </location>
</feature>
<protein>
    <submittedName>
        <fullName evidence="3">SLOB protein kinase</fullName>
    </submittedName>
</protein>
<dbReference type="InterPro" id="IPR011009">
    <property type="entry name" value="Kinase-like_dom_sf"/>
</dbReference>
<evidence type="ECO:0000256" key="1">
    <source>
        <dbReference type="SAM" id="MobiDB-lite"/>
    </source>
</evidence>
<dbReference type="AlphaFoldDB" id="A0A067C6N5"/>
<reference evidence="3 4" key="1">
    <citation type="journal article" date="2013" name="PLoS Genet.">
        <title>Distinctive expansion of potential virulence genes in the genome of the oomycete fish pathogen Saprolegnia parasitica.</title>
        <authorList>
            <person name="Jiang R.H."/>
            <person name="de Bruijn I."/>
            <person name="Haas B.J."/>
            <person name="Belmonte R."/>
            <person name="Lobach L."/>
            <person name="Christie J."/>
            <person name="van den Ackerveken G."/>
            <person name="Bottin A."/>
            <person name="Bulone V."/>
            <person name="Diaz-Moreno S.M."/>
            <person name="Dumas B."/>
            <person name="Fan L."/>
            <person name="Gaulin E."/>
            <person name="Govers F."/>
            <person name="Grenville-Briggs L.J."/>
            <person name="Horner N.R."/>
            <person name="Levin J.Z."/>
            <person name="Mammella M."/>
            <person name="Meijer H.J."/>
            <person name="Morris P."/>
            <person name="Nusbaum C."/>
            <person name="Oome S."/>
            <person name="Phillips A.J."/>
            <person name="van Rooyen D."/>
            <person name="Rzeszutek E."/>
            <person name="Saraiva M."/>
            <person name="Secombes C.J."/>
            <person name="Seidl M.F."/>
            <person name="Snel B."/>
            <person name="Stassen J.H."/>
            <person name="Sykes S."/>
            <person name="Tripathy S."/>
            <person name="van den Berg H."/>
            <person name="Vega-Arreguin J.C."/>
            <person name="Wawra S."/>
            <person name="Young S.K."/>
            <person name="Zeng Q."/>
            <person name="Dieguez-Uribeondo J."/>
            <person name="Russ C."/>
            <person name="Tyler B.M."/>
            <person name="van West P."/>
        </authorList>
    </citation>
    <scope>NUCLEOTIDE SEQUENCE [LARGE SCALE GENOMIC DNA]</scope>
    <source>
        <strain evidence="3 4">CBS 223.65</strain>
    </source>
</reference>
<dbReference type="PROSITE" id="PS50011">
    <property type="entry name" value="PROTEIN_KINASE_DOM"/>
    <property type="match status" value="1"/>
</dbReference>
<sequence>MGQAASTPAAPAQAATKAEPPADMGAPIEDMSLSSAILFARKFTQRHPLFAWRPDEHVLRRIGSRALKHSFLVDCTDLSGAANASVLLSLVPTQASLLCHQSSGLTTYKLKSLLVALKHPYLLPTLDVHYANEKGSSVEVMQRPGILVAQPFVSTGSLKDLLFQRADPRKAYDEKYAPQHTGAGLPRPQVARYGRQILLGLDALRQKGILCEHLKLSNIILDNGVARIADIYNTVLGLERDATWRAWTVPLEGAVDVDLLLFGHCLYEMACGQELAAVVPAEGDLVELPIETADVLRVIFYGGGPEVSAETLLQLPLFALIGPNDTPLPPLRLDSHMKTLLKASMRINQARRHAYRVQYEDTIALEEARRSAEASHDEKRKGHQQRTRALVASKSMRRSRYRASSVSIKYARTSFDDGNEASSVAP</sequence>
<evidence type="ECO:0000313" key="3">
    <source>
        <dbReference type="EMBL" id="KDO26449.1"/>
    </source>
</evidence>
<dbReference type="GO" id="GO:0004672">
    <property type="term" value="F:protein kinase activity"/>
    <property type="evidence" value="ECO:0007669"/>
    <property type="project" value="InterPro"/>
</dbReference>
<name>A0A067C6N5_SAPPC</name>
<feature type="compositionally biased region" description="Low complexity" evidence="1">
    <location>
        <begin position="1"/>
        <end position="22"/>
    </location>
</feature>
<keyword evidence="3" id="KW-0808">Transferase</keyword>
<dbReference type="KEGG" id="spar:SPRG_08252"/>
<organism evidence="3 4">
    <name type="scientific">Saprolegnia parasitica (strain CBS 223.65)</name>
    <dbReference type="NCBI Taxonomy" id="695850"/>
    <lineage>
        <taxon>Eukaryota</taxon>
        <taxon>Sar</taxon>
        <taxon>Stramenopiles</taxon>
        <taxon>Oomycota</taxon>
        <taxon>Saprolegniomycetes</taxon>
        <taxon>Saprolegniales</taxon>
        <taxon>Saprolegniaceae</taxon>
        <taxon>Saprolegnia</taxon>
    </lineage>
</organism>
<dbReference type="Proteomes" id="UP000030745">
    <property type="component" value="Unassembled WGS sequence"/>
</dbReference>
<dbReference type="OrthoDB" id="10045021at2759"/>
<dbReference type="OMA" id="HWREEAL"/>
<proteinExistence type="predicted"/>
<evidence type="ECO:0000313" key="4">
    <source>
        <dbReference type="Proteomes" id="UP000030745"/>
    </source>
</evidence>
<feature type="domain" description="Protein kinase" evidence="2">
    <location>
        <begin position="56"/>
        <end position="365"/>
    </location>
</feature>
<feature type="region of interest" description="Disordered" evidence="1">
    <location>
        <begin position="370"/>
        <end position="405"/>
    </location>
</feature>
<dbReference type="Gene3D" id="1.10.510.10">
    <property type="entry name" value="Transferase(Phosphotransferase) domain 1"/>
    <property type="match status" value="1"/>
</dbReference>
<dbReference type="SUPFAM" id="SSF56112">
    <property type="entry name" value="Protein kinase-like (PK-like)"/>
    <property type="match status" value="1"/>
</dbReference>
<feature type="compositionally biased region" description="Basic and acidic residues" evidence="1">
    <location>
        <begin position="370"/>
        <end position="380"/>
    </location>
</feature>
<dbReference type="GeneID" id="24130483"/>